<dbReference type="GO" id="GO:0006144">
    <property type="term" value="P:purine nucleobase metabolic process"/>
    <property type="evidence" value="ECO:0007669"/>
    <property type="project" value="UniProtKB-KW"/>
</dbReference>
<dbReference type="OrthoDB" id="9792386at2"/>
<dbReference type="EC" id="3.5.2.17" evidence="7"/>
<dbReference type="InterPro" id="IPR014306">
    <property type="entry name" value="Hydroxyisourate_hydrolase"/>
</dbReference>
<dbReference type="PROSITE" id="PS00769">
    <property type="entry name" value="TRANSTHYRETIN_2"/>
    <property type="match status" value="1"/>
</dbReference>
<dbReference type="InterPro" id="IPR023419">
    <property type="entry name" value="Transthyretin_CS"/>
</dbReference>
<organism evidence="9 10">
    <name type="scientific">Paenibacillus prosopidis</name>
    <dbReference type="NCBI Taxonomy" id="630520"/>
    <lineage>
        <taxon>Bacteria</taxon>
        <taxon>Bacillati</taxon>
        <taxon>Bacillota</taxon>
        <taxon>Bacilli</taxon>
        <taxon>Bacillales</taxon>
        <taxon>Paenibacillaceae</taxon>
        <taxon>Paenibacillus</taxon>
    </lineage>
</organism>
<evidence type="ECO:0000256" key="5">
    <source>
        <dbReference type="ARBA" id="ARBA00022631"/>
    </source>
</evidence>
<evidence type="ECO:0000259" key="8">
    <source>
        <dbReference type="Pfam" id="PF00576"/>
    </source>
</evidence>
<comment type="caution">
    <text evidence="9">The sequence shown here is derived from an EMBL/GenBank/DDBJ whole genome shotgun (WGS) entry which is preliminary data.</text>
</comment>
<dbReference type="PANTHER" id="PTHR10395:SF7">
    <property type="entry name" value="5-HYDROXYISOURATE HYDROLASE"/>
    <property type="match status" value="1"/>
</dbReference>
<comment type="subunit">
    <text evidence="4 7">Homotetramer.</text>
</comment>
<protein>
    <recommendedName>
        <fullName evidence="7">5-hydroxyisourate hydrolase</fullName>
        <shortName evidence="7">HIU hydrolase</shortName>
        <shortName evidence="7">HIUHase</shortName>
        <ecNumber evidence="7">3.5.2.17</ecNumber>
    </recommendedName>
</protein>
<dbReference type="NCBIfam" id="TIGR02962">
    <property type="entry name" value="hdxy_isourate"/>
    <property type="match status" value="1"/>
</dbReference>
<reference evidence="9 10" key="1">
    <citation type="submission" date="2018-07" db="EMBL/GenBank/DDBJ databases">
        <title>Genomic Encyclopedia of Type Strains, Phase III (KMG-III): the genomes of soil and plant-associated and newly described type strains.</title>
        <authorList>
            <person name="Whitman W."/>
        </authorList>
    </citation>
    <scope>NUCLEOTIDE SEQUENCE [LARGE SCALE GENOMIC DNA]</scope>
    <source>
        <strain evidence="9 10">CECT 7506</strain>
    </source>
</reference>
<dbReference type="InterPro" id="IPR023416">
    <property type="entry name" value="Transthyretin/HIU_hydrolase_d"/>
</dbReference>
<evidence type="ECO:0000313" key="9">
    <source>
        <dbReference type="EMBL" id="RCW50346.1"/>
    </source>
</evidence>
<dbReference type="CDD" id="cd05822">
    <property type="entry name" value="TLP_HIUase"/>
    <property type="match status" value="1"/>
</dbReference>
<evidence type="ECO:0000256" key="1">
    <source>
        <dbReference type="ARBA" id="ARBA00001043"/>
    </source>
</evidence>
<dbReference type="Pfam" id="PF00576">
    <property type="entry name" value="Transthyretin"/>
    <property type="match status" value="1"/>
</dbReference>
<sequence>MSGRITTHVLDLAGGKPVVGITIELWFLGEGAESNSHNNNYVNQYEGAPKLLGTFETSHDGRVDQPLLEGAAVMPGMYELVFGAGDYFRRAAHLSAITDNIFDLIPIRFRIGDAGSHYHVPLLVAPGGYSTYRGS</sequence>
<dbReference type="RefSeq" id="WP_114379175.1">
    <property type="nucleotide sequence ID" value="NZ_QPJD01000003.1"/>
</dbReference>
<dbReference type="Gene3D" id="2.60.40.180">
    <property type="entry name" value="Transthyretin/hydroxyisourate hydrolase domain"/>
    <property type="match status" value="1"/>
</dbReference>
<gene>
    <name evidence="9" type="ORF">DFP97_103367</name>
</gene>
<name>A0A368W9Y7_9BACL</name>
<comment type="catalytic activity">
    <reaction evidence="1 7">
        <text>5-hydroxyisourate + H2O = 5-hydroxy-2-oxo-4-ureido-2,5-dihydro-1H-imidazole-5-carboxylate + H(+)</text>
        <dbReference type="Rhea" id="RHEA:23736"/>
        <dbReference type="ChEBI" id="CHEBI:15377"/>
        <dbReference type="ChEBI" id="CHEBI:15378"/>
        <dbReference type="ChEBI" id="CHEBI:18072"/>
        <dbReference type="ChEBI" id="CHEBI:58639"/>
        <dbReference type="EC" id="3.5.2.17"/>
    </reaction>
</comment>
<evidence type="ECO:0000256" key="2">
    <source>
        <dbReference type="ARBA" id="ARBA00002704"/>
    </source>
</evidence>
<comment type="function">
    <text evidence="2">Catalyzes the hydrolysis of 5-hydroxyisourate (HIU) to 2-oxo-4-hydroxy-4-carboxy-5-ureidoimidazoline (OHCU).</text>
</comment>
<keyword evidence="6 7" id="KW-0378">Hydrolase</keyword>
<keyword evidence="5 7" id="KW-0659">Purine metabolism</keyword>
<accession>A0A368W9Y7</accession>
<evidence type="ECO:0000256" key="7">
    <source>
        <dbReference type="RuleBase" id="RU361270"/>
    </source>
</evidence>
<dbReference type="EMBL" id="QPJD01000003">
    <property type="protein sequence ID" value="RCW50346.1"/>
    <property type="molecule type" value="Genomic_DNA"/>
</dbReference>
<dbReference type="AlphaFoldDB" id="A0A368W9Y7"/>
<evidence type="ECO:0000256" key="4">
    <source>
        <dbReference type="ARBA" id="ARBA00011881"/>
    </source>
</evidence>
<dbReference type="GO" id="GO:0033971">
    <property type="term" value="F:hydroxyisourate hydrolase activity"/>
    <property type="evidence" value="ECO:0007669"/>
    <property type="project" value="UniProtKB-EC"/>
</dbReference>
<comment type="similarity">
    <text evidence="3 7">Belongs to the transthyretin family. 5-hydroxyisourate hydrolase subfamily.</text>
</comment>
<keyword evidence="10" id="KW-1185">Reference proteome</keyword>
<evidence type="ECO:0000256" key="3">
    <source>
        <dbReference type="ARBA" id="ARBA00009850"/>
    </source>
</evidence>
<proteinExistence type="inferred from homology"/>
<feature type="domain" description="Transthyretin/hydroxyisourate hydrolase" evidence="8">
    <location>
        <begin position="5"/>
        <end position="134"/>
    </location>
</feature>
<dbReference type="InterPro" id="IPR036817">
    <property type="entry name" value="Transthyretin/HIU_hydrolase_sf"/>
</dbReference>
<evidence type="ECO:0000313" key="10">
    <source>
        <dbReference type="Proteomes" id="UP000252415"/>
    </source>
</evidence>
<dbReference type="PANTHER" id="PTHR10395">
    <property type="entry name" value="URICASE AND TRANSTHYRETIN-RELATED"/>
    <property type="match status" value="1"/>
</dbReference>
<evidence type="ECO:0000256" key="6">
    <source>
        <dbReference type="ARBA" id="ARBA00022801"/>
    </source>
</evidence>
<dbReference type="Proteomes" id="UP000252415">
    <property type="component" value="Unassembled WGS sequence"/>
</dbReference>
<dbReference type="SUPFAM" id="SSF49472">
    <property type="entry name" value="Transthyretin (synonym: prealbumin)"/>
    <property type="match status" value="1"/>
</dbReference>